<gene>
    <name evidence="2" type="ORF">C4532_13810</name>
</gene>
<keyword evidence="1" id="KW-0175">Coiled coil</keyword>
<reference evidence="2 3" key="1">
    <citation type="journal article" date="2017" name="ISME J.">
        <title>Energy and carbon metabolisms in a deep terrestrial subsurface fluid microbial community.</title>
        <authorList>
            <person name="Momper L."/>
            <person name="Jungbluth S.P."/>
            <person name="Lee M.D."/>
            <person name="Amend J.P."/>
        </authorList>
    </citation>
    <scope>NUCLEOTIDE SEQUENCE [LARGE SCALE GENOMIC DNA]</scope>
    <source>
        <strain evidence="2">SURF_17</strain>
    </source>
</reference>
<feature type="coiled-coil region" evidence="1">
    <location>
        <begin position="516"/>
        <end position="565"/>
    </location>
</feature>
<evidence type="ECO:0000256" key="1">
    <source>
        <dbReference type="SAM" id="Coils"/>
    </source>
</evidence>
<sequence>MTKKRGKPVQEFSEHTPFVQAFRVYWAAVELTVVCLCPECEDAPSLRESLTILRDELGKLNPTGVCKELLAKFSGYLGEVELPTRDELLTEVSVLIKAIVEGGILPPLRRVDWAIRLNNFPLLFVDDIRWVLQVRHEKPTHWNDFLGLTALSGKAKTYYEATCKKLDSYAAIDSEVFRQIEADHPDTNWFVSYLKDSEGRPYAEVLSEARARKDSLRISCLETLLRKVEDDFHRSFRNSSGASLHRIFSRTTVAEALRCLASDYWQTMDEYAALTLNYLRSKDQTIGKIDRERFSAYAEHLKKHADGAFAKIVLLADRFPDLFFQPNEKPQPELFRLYDPQYYETSTQWRKECLSEILEDESEGVANPFGKLKKVVTVAEVQDMFPLPERETELADIFMPIETQPEPPSTEIRSAAPSTQGITETAKGNVFCKEGEYWTVTYAGETHRYRDSRGMQYIGYLLAHPQKVIKALDLVHEVQGVVAPTSAQMPYEKMDKEILTEEGLTKGRLSEQKILDKKALKQIRQRKAELNQLLEEVRWKDPEQVGEIERELESIEKALRETTTITNRSRTFSDSQEKARKAVWNAIDRCLDNIKKDNEALFAHLKNALNLGKTICYSPDSPVDWTL</sequence>
<dbReference type="EMBL" id="QZKI01000097">
    <property type="protein sequence ID" value="RJP67893.1"/>
    <property type="molecule type" value="Genomic_DNA"/>
</dbReference>
<comment type="caution">
    <text evidence="2">The sequence shown here is derived from an EMBL/GenBank/DDBJ whole genome shotgun (WGS) entry which is preliminary data.</text>
</comment>
<proteinExistence type="predicted"/>
<name>A0A419EUI9_9BACT</name>
<organism evidence="2 3">
    <name type="scientific">Candidatus Abyssobacteria bacterium SURF_17</name>
    <dbReference type="NCBI Taxonomy" id="2093361"/>
    <lineage>
        <taxon>Bacteria</taxon>
        <taxon>Pseudomonadati</taxon>
        <taxon>Candidatus Hydrogenedentota</taxon>
        <taxon>Candidatus Abyssobacteria</taxon>
    </lineage>
</organism>
<evidence type="ECO:0000313" key="3">
    <source>
        <dbReference type="Proteomes" id="UP000285961"/>
    </source>
</evidence>
<protein>
    <submittedName>
        <fullName evidence="2">Uncharacterized protein</fullName>
    </submittedName>
</protein>
<dbReference type="AlphaFoldDB" id="A0A419EUI9"/>
<dbReference type="Proteomes" id="UP000285961">
    <property type="component" value="Unassembled WGS sequence"/>
</dbReference>
<evidence type="ECO:0000313" key="2">
    <source>
        <dbReference type="EMBL" id="RJP67893.1"/>
    </source>
</evidence>
<accession>A0A419EUI9</accession>